<dbReference type="InterPro" id="IPR002130">
    <property type="entry name" value="Cyclophilin-type_PPIase_dom"/>
</dbReference>
<gene>
    <name evidence="5" type="ORF">METZ01_LOCUS162337</name>
</gene>
<feature type="domain" description="PPIase cyclophilin-type" evidence="4">
    <location>
        <begin position="1"/>
        <end position="136"/>
    </location>
</feature>
<dbReference type="InterPro" id="IPR044666">
    <property type="entry name" value="Cyclophilin_A-like"/>
</dbReference>
<dbReference type="EMBL" id="UINC01028462">
    <property type="protein sequence ID" value="SVB09483.1"/>
    <property type="molecule type" value="Genomic_DNA"/>
</dbReference>
<dbReference type="PIRSF" id="PIRSF001467">
    <property type="entry name" value="Peptidylpro_ismrse"/>
    <property type="match status" value="1"/>
</dbReference>
<dbReference type="InterPro" id="IPR024936">
    <property type="entry name" value="Cyclophilin-type_PPIase"/>
</dbReference>
<evidence type="ECO:0000256" key="3">
    <source>
        <dbReference type="ARBA" id="ARBA00023235"/>
    </source>
</evidence>
<protein>
    <recommendedName>
        <fullName evidence="1">peptidylprolyl isomerase</fullName>
        <ecNumber evidence="1">5.2.1.8</ecNumber>
    </recommendedName>
</protein>
<dbReference type="Gene3D" id="2.40.100.10">
    <property type="entry name" value="Cyclophilin-like"/>
    <property type="match status" value="1"/>
</dbReference>
<feature type="non-terminal residue" evidence="5">
    <location>
        <position position="1"/>
    </location>
</feature>
<dbReference type="EC" id="5.2.1.8" evidence="1"/>
<evidence type="ECO:0000256" key="1">
    <source>
        <dbReference type="ARBA" id="ARBA00013194"/>
    </source>
</evidence>
<evidence type="ECO:0000256" key="2">
    <source>
        <dbReference type="ARBA" id="ARBA00023110"/>
    </source>
</evidence>
<dbReference type="Pfam" id="PF00160">
    <property type="entry name" value="Pro_isomerase"/>
    <property type="match status" value="1"/>
</dbReference>
<dbReference type="PRINTS" id="PR00153">
    <property type="entry name" value="CSAPPISMRASE"/>
</dbReference>
<dbReference type="CDD" id="cd00317">
    <property type="entry name" value="cyclophilin"/>
    <property type="match status" value="1"/>
</dbReference>
<dbReference type="PANTHER" id="PTHR45625:SF4">
    <property type="entry name" value="PEPTIDYLPROLYL ISOMERASE DOMAIN AND WD REPEAT-CONTAINING PROTEIN 1"/>
    <property type="match status" value="1"/>
</dbReference>
<dbReference type="GO" id="GO:0006457">
    <property type="term" value="P:protein folding"/>
    <property type="evidence" value="ECO:0007669"/>
    <property type="project" value="InterPro"/>
</dbReference>
<sequence length="138" mass="15197">ETVRNFRKLSDSQFYDGTLFHRVIPGFMIQGGDPNTKQSNQSNWGMGGPGYAINAEFNPRSHLTGIVSMARATDPDSAGSQFFIVTSDNNTASLDNQYTVFGEVTEGIDVAHKIENLPRNNNDCPLEEAKMLHVSISE</sequence>
<keyword evidence="2" id="KW-0697">Rotamase</keyword>
<reference evidence="5" key="1">
    <citation type="submission" date="2018-05" db="EMBL/GenBank/DDBJ databases">
        <authorList>
            <person name="Lanie J.A."/>
            <person name="Ng W.-L."/>
            <person name="Kazmierczak K.M."/>
            <person name="Andrzejewski T.M."/>
            <person name="Davidsen T.M."/>
            <person name="Wayne K.J."/>
            <person name="Tettelin H."/>
            <person name="Glass J.I."/>
            <person name="Rusch D."/>
            <person name="Podicherti R."/>
            <person name="Tsui H.-C.T."/>
            <person name="Winkler M.E."/>
        </authorList>
    </citation>
    <scope>NUCLEOTIDE SEQUENCE</scope>
</reference>
<organism evidence="5">
    <name type="scientific">marine metagenome</name>
    <dbReference type="NCBI Taxonomy" id="408172"/>
    <lineage>
        <taxon>unclassified sequences</taxon>
        <taxon>metagenomes</taxon>
        <taxon>ecological metagenomes</taxon>
    </lineage>
</organism>
<evidence type="ECO:0000259" key="4">
    <source>
        <dbReference type="PROSITE" id="PS50072"/>
    </source>
</evidence>
<accession>A0A382B8C0</accession>
<proteinExistence type="predicted"/>
<dbReference type="GO" id="GO:0003755">
    <property type="term" value="F:peptidyl-prolyl cis-trans isomerase activity"/>
    <property type="evidence" value="ECO:0007669"/>
    <property type="project" value="UniProtKB-KW"/>
</dbReference>
<name>A0A382B8C0_9ZZZZ</name>
<dbReference type="InterPro" id="IPR029000">
    <property type="entry name" value="Cyclophilin-like_dom_sf"/>
</dbReference>
<keyword evidence="3" id="KW-0413">Isomerase</keyword>
<dbReference type="PANTHER" id="PTHR45625">
    <property type="entry name" value="PEPTIDYL-PROLYL CIS-TRANS ISOMERASE-RELATED"/>
    <property type="match status" value="1"/>
</dbReference>
<dbReference type="InterPro" id="IPR020892">
    <property type="entry name" value="Cyclophilin-type_PPIase_CS"/>
</dbReference>
<dbReference type="PROSITE" id="PS50072">
    <property type="entry name" value="CSA_PPIASE_2"/>
    <property type="match status" value="1"/>
</dbReference>
<dbReference type="SUPFAM" id="SSF50891">
    <property type="entry name" value="Cyclophilin-like"/>
    <property type="match status" value="1"/>
</dbReference>
<dbReference type="PROSITE" id="PS00170">
    <property type="entry name" value="CSA_PPIASE_1"/>
    <property type="match status" value="1"/>
</dbReference>
<dbReference type="AlphaFoldDB" id="A0A382B8C0"/>
<evidence type="ECO:0000313" key="5">
    <source>
        <dbReference type="EMBL" id="SVB09483.1"/>
    </source>
</evidence>